<organism evidence="2 3">
    <name type="scientific">Cedratvirus kamchatka</name>
    <dbReference type="NCBI Taxonomy" id="2716914"/>
    <lineage>
        <taxon>Viruses</taxon>
        <taxon>Pithoviruses</taxon>
        <taxon>Orthocedratvirinae</taxon>
        <taxon>Alphacedratvirus</taxon>
        <taxon>Alphacedratvirus rossiense</taxon>
    </lineage>
</organism>
<dbReference type="EMBL" id="MN873693">
    <property type="protein sequence ID" value="QIN54181.1"/>
    <property type="molecule type" value="Genomic_DNA"/>
</dbReference>
<keyword evidence="1" id="KW-0812">Transmembrane</keyword>
<keyword evidence="1" id="KW-0472">Membrane</keyword>
<dbReference type="Proteomes" id="UP001224087">
    <property type="component" value="Segment"/>
</dbReference>
<name>A0A6G8MXB7_9VIRU</name>
<protein>
    <submittedName>
        <fullName evidence="2">Membrane protein</fullName>
    </submittedName>
</protein>
<proteinExistence type="predicted"/>
<keyword evidence="3" id="KW-1185">Reference proteome</keyword>
<feature type="transmembrane region" description="Helical" evidence="1">
    <location>
        <begin position="33"/>
        <end position="50"/>
    </location>
</feature>
<keyword evidence="1" id="KW-1133">Transmembrane helix</keyword>
<evidence type="ECO:0000313" key="3">
    <source>
        <dbReference type="Proteomes" id="UP001224087"/>
    </source>
</evidence>
<evidence type="ECO:0000313" key="2">
    <source>
        <dbReference type="EMBL" id="QIN54181.1"/>
    </source>
</evidence>
<sequence length="52" mass="6180">MFELLLVFLLFMIGPGMIELLSLVMLLVFPQRLLEIIAVYILFFPFLMIFRN</sequence>
<gene>
    <name evidence="2" type="primary">ck56</name>
</gene>
<accession>A0A6G8MXB7</accession>
<evidence type="ECO:0000256" key="1">
    <source>
        <dbReference type="SAM" id="Phobius"/>
    </source>
</evidence>
<reference evidence="2" key="1">
    <citation type="submission" date="2019-12" db="EMBL/GenBank/DDBJ databases">
        <title>The DNA Methylation Landscape of Giant Viruses.</title>
        <authorList>
            <person name="Jeudy S."/>
            <person name="Rigou S."/>
            <person name="Alempic J.-M."/>
            <person name="Claverie J.-M."/>
            <person name="Abergel C."/>
            <person name="Legendre M."/>
        </authorList>
    </citation>
    <scope>NUCLEOTIDE SEQUENCE</scope>
    <source>
        <strain evidence="2">P4</strain>
    </source>
</reference>
<feature type="transmembrane region" description="Helical" evidence="1">
    <location>
        <begin position="6"/>
        <end position="28"/>
    </location>
</feature>